<keyword evidence="1" id="KW-0677">Repeat</keyword>
<dbReference type="InterPro" id="IPR003961">
    <property type="entry name" value="FN3_dom"/>
</dbReference>
<sequence>MKRNGKRLAATLAGLSALAGGLVVVANATTASAAQTDPSSATGTVDVTPSSGKSDDNFALGFSSGQVCPGDASSNYSVQTFITPRSEDPATMVFNFAAPTGASFTAYLRYANGTQVKNINPGLSTADVPTSQLTGLSFKNAAFSSVSAGQYWIGVACALNDATTTENVKYWKTPLTITADNSTGGVNNFTYKVGFVPNAPTLGARTAGDGQVSVAFTAGTTIDGNPSTTGYTVKVYDSTCTTEDSAKNVTGASSPLVVTGLTNGTTYCFKALATNSVGNSTLSSTGTSTPNPAQRGAVTNLQGTPGTEQVALTWTAPSPAPTTYTITVSPNTGTSAFVAGPYTGVSGTSRTITGLTGGVLYTFTITPSAYSDSPTGGGSFAGTAAQVQATPNSNQVIGQDNSVTRPAGALLIYVKCGVYGALDSFTATSGLFPGFPKTLTSATATGSGTEAGGGSAACTLDMGTAELVRLADDASLGGNFFTANGRLSQVTVLDTRDSDLGWSVTATAGNLTGSVSGSFSGNYLGWIPKVTATSAAYGTYDQVATAGATVLPGTGVSSGDGLGDATPNVLASAAAGAGLGEAKIDGRLLMLIPVTADAQVYTGSVTLSLI</sequence>
<evidence type="ECO:0000256" key="1">
    <source>
        <dbReference type="ARBA" id="ARBA00022737"/>
    </source>
</evidence>
<dbReference type="PANTHER" id="PTHR13817">
    <property type="entry name" value="TITIN"/>
    <property type="match status" value="1"/>
</dbReference>
<organism evidence="4">
    <name type="scientific">freshwater metagenome</name>
    <dbReference type="NCBI Taxonomy" id="449393"/>
    <lineage>
        <taxon>unclassified sequences</taxon>
        <taxon>metagenomes</taxon>
        <taxon>ecological metagenomes</taxon>
    </lineage>
</organism>
<evidence type="ECO:0000313" key="5">
    <source>
        <dbReference type="EMBL" id="CAB4884345.1"/>
    </source>
</evidence>
<dbReference type="Gene3D" id="2.60.40.10">
    <property type="entry name" value="Immunoglobulins"/>
    <property type="match status" value="2"/>
</dbReference>
<dbReference type="InterPro" id="IPR050964">
    <property type="entry name" value="Striated_Muscle_Regulatory"/>
</dbReference>
<dbReference type="SMART" id="SM00060">
    <property type="entry name" value="FN3"/>
    <property type="match status" value="2"/>
</dbReference>
<dbReference type="EMBL" id="CAFBLR010000208">
    <property type="protein sequence ID" value="CAB4884345.1"/>
    <property type="molecule type" value="Genomic_DNA"/>
</dbReference>
<name>A0A6J6TJV5_9ZZZZ</name>
<dbReference type="EMBL" id="CAFBQP010000100">
    <property type="protein sequence ID" value="CAB5067434.1"/>
    <property type="molecule type" value="Genomic_DNA"/>
</dbReference>
<dbReference type="EMBL" id="CAEZXX010000029">
    <property type="protein sequence ID" value="CAB4701205.1"/>
    <property type="molecule type" value="Genomic_DNA"/>
</dbReference>
<gene>
    <name evidence="3" type="ORF">UFOPK2602_00596</name>
    <name evidence="4" type="ORF">UFOPK2806_00762</name>
    <name evidence="5" type="ORF">UFOPK3417_01708</name>
    <name evidence="6" type="ORF">UFOPK4306_02072</name>
</gene>
<dbReference type="PROSITE" id="PS50853">
    <property type="entry name" value="FN3"/>
    <property type="match status" value="2"/>
</dbReference>
<protein>
    <submittedName>
        <fullName evidence="4">Unannotated protein</fullName>
    </submittedName>
</protein>
<dbReference type="InterPro" id="IPR036116">
    <property type="entry name" value="FN3_sf"/>
</dbReference>
<feature type="domain" description="Fibronectin type-III" evidence="2">
    <location>
        <begin position="196"/>
        <end position="293"/>
    </location>
</feature>
<dbReference type="EMBL" id="CAEZYY010000007">
    <property type="protein sequence ID" value="CAB4746847.1"/>
    <property type="molecule type" value="Genomic_DNA"/>
</dbReference>
<feature type="domain" description="Fibronectin type-III" evidence="2">
    <location>
        <begin position="297"/>
        <end position="393"/>
    </location>
</feature>
<evidence type="ECO:0000259" key="2">
    <source>
        <dbReference type="PROSITE" id="PS50853"/>
    </source>
</evidence>
<dbReference type="CDD" id="cd00063">
    <property type="entry name" value="FN3"/>
    <property type="match status" value="2"/>
</dbReference>
<dbReference type="AlphaFoldDB" id="A0A6J6TJV5"/>
<accession>A0A6J6TJV5</accession>
<proteinExistence type="predicted"/>
<dbReference type="SUPFAM" id="SSF49265">
    <property type="entry name" value="Fibronectin type III"/>
    <property type="match status" value="1"/>
</dbReference>
<evidence type="ECO:0000313" key="3">
    <source>
        <dbReference type="EMBL" id="CAB4701205.1"/>
    </source>
</evidence>
<evidence type="ECO:0000313" key="6">
    <source>
        <dbReference type="EMBL" id="CAB5067434.1"/>
    </source>
</evidence>
<dbReference type="InterPro" id="IPR013783">
    <property type="entry name" value="Ig-like_fold"/>
</dbReference>
<reference evidence="4" key="1">
    <citation type="submission" date="2020-05" db="EMBL/GenBank/DDBJ databases">
        <authorList>
            <person name="Chiriac C."/>
            <person name="Salcher M."/>
            <person name="Ghai R."/>
            <person name="Kavagutti S V."/>
        </authorList>
    </citation>
    <scope>NUCLEOTIDE SEQUENCE</scope>
</reference>
<dbReference type="PANTHER" id="PTHR13817:SF73">
    <property type="entry name" value="FIBRONECTIN TYPE-III DOMAIN-CONTAINING PROTEIN"/>
    <property type="match status" value="1"/>
</dbReference>
<evidence type="ECO:0000313" key="4">
    <source>
        <dbReference type="EMBL" id="CAB4746847.1"/>
    </source>
</evidence>